<protein>
    <submittedName>
        <fullName evidence="5">Polysaccharide export outer membrane protein</fullName>
    </submittedName>
</protein>
<evidence type="ECO:0000259" key="4">
    <source>
        <dbReference type="Pfam" id="PF10531"/>
    </source>
</evidence>
<sequence>MTLKRPSLVRYLTLLVVYIFVVCATAQAQSNADLGQYRLGSGDVVKITVFGQEDLSVQTRLSNIGAINYPFLGDINLVGLTVNEVESKIDTGLRGDYLVNPSVFVTVLEYRPFFIDGAVNRPGGYPYQPGLSVNKAAALAGGFTERASREKIIIVRKITGVETTIEAAASDVILPGDIVTVQERFF</sequence>
<feature type="signal peptide" evidence="2">
    <location>
        <begin position="1"/>
        <end position="28"/>
    </location>
</feature>
<dbReference type="InterPro" id="IPR049712">
    <property type="entry name" value="Poly_export"/>
</dbReference>
<dbReference type="Proteomes" id="UP000006251">
    <property type="component" value="Unassembled WGS sequence"/>
</dbReference>
<dbReference type="GO" id="GO:0015159">
    <property type="term" value="F:polysaccharide transmembrane transporter activity"/>
    <property type="evidence" value="ECO:0007669"/>
    <property type="project" value="InterPro"/>
</dbReference>
<dbReference type="InterPro" id="IPR019554">
    <property type="entry name" value="Soluble_ligand-bd"/>
</dbReference>
<comment type="caution">
    <text evidence="5">The sequence shown here is derived from an EMBL/GenBank/DDBJ whole genome shotgun (WGS) entry which is preliminary data.</text>
</comment>
<dbReference type="STRING" id="1121922.GCA_000428905_02713"/>
<reference evidence="6" key="1">
    <citation type="journal article" date="2014" name="Environ. Microbiol.">
        <title>Comparative genomics of the marine bacterial genus Glaciecola reveals the high degree of genomic diversity and genomic characteristic for cold adaptation.</title>
        <authorList>
            <person name="Qin Q.L."/>
            <person name="Xie B.B."/>
            <person name="Yu Y."/>
            <person name="Shu Y.L."/>
            <person name="Rong J.C."/>
            <person name="Zhang Y.J."/>
            <person name="Zhao D.L."/>
            <person name="Chen X.L."/>
            <person name="Zhang X.Y."/>
            <person name="Chen B."/>
            <person name="Zhou B.C."/>
            <person name="Zhang Y.Z."/>
        </authorList>
    </citation>
    <scope>NUCLEOTIDE SEQUENCE [LARGE SCALE GENOMIC DNA]</scope>
    <source>
        <strain evidence="6">ACAM 615</strain>
    </source>
</reference>
<evidence type="ECO:0000313" key="5">
    <source>
        <dbReference type="EMBL" id="GAC29200.1"/>
    </source>
</evidence>
<keyword evidence="6" id="KW-1185">Reference proteome</keyword>
<dbReference type="OrthoDB" id="9808948at2"/>
<evidence type="ECO:0000313" key="6">
    <source>
        <dbReference type="Proteomes" id="UP000006251"/>
    </source>
</evidence>
<dbReference type="Pfam" id="PF02563">
    <property type="entry name" value="Poly_export"/>
    <property type="match status" value="1"/>
</dbReference>
<dbReference type="InterPro" id="IPR003715">
    <property type="entry name" value="Poly_export_N"/>
</dbReference>
<feature type="chain" id="PRO_5003901275" evidence="2">
    <location>
        <begin position="29"/>
        <end position="186"/>
    </location>
</feature>
<evidence type="ECO:0000256" key="2">
    <source>
        <dbReference type="SAM" id="SignalP"/>
    </source>
</evidence>
<feature type="domain" description="Polysaccharide export protein N-terminal" evidence="3">
    <location>
        <begin position="35"/>
        <end position="107"/>
    </location>
</feature>
<accession>K7A101</accession>
<dbReference type="Gene3D" id="3.30.1950.10">
    <property type="entry name" value="wza like domain"/>
    <property type="match status" value="1"/>
</dbReference>
<dbReference type="Gene3D" id="3.10.560.10">
    <property type="entry name" value="Outer membrane lipoprotein wza domain like"/>
    <property type="match status" value="1"/>
</dbReference>
<evidence type="ECO:0000256" key="1">
    <source>
        <dbReference type="ARBA" id="ARBA00022729"/>
    </source>
</evidence>
<dbReference type="Pfam" id="PF10531">
    <property type="entry name" value="SLBB"/>
    <property type="match status" value="1"/>
</dbReference>
<evidence type="ECO:0000259" key="3">
    <source>
        <dbReference type="Pfam" id="PF02563"/>
    </source>
</evidence>
<organism evidence="5 6">
    <name type="scientific">Brumicola pallidula DSM 14239 = ACAM 615</name>
    <dbReference type="NCBI Taxonomy" id="1121922"/>
    <lineage>
        <taxon>Bacteria</taxon>
        <taxon>Pseudomonadati</taxon>
        <taxon>Pseudomonadota</taxon>
        <taxon>Gammaproteobacteria</taxon>
        <taxon>Alteromonadales</taxon>
        <taxon>Alteromonadaceae</taxon>
        <taxon>Brumicola</taxon>
    </lineage>
</organism>
<feature type="domain" description="Soluble ligand binding" evidence="4">
    <location>
        <begin position="113"/>
        <end position="160"/>
    </location>
</feature>
<dbReference type="AlphaFoldDB" id="K7A101"/>
<dbReference type="RefSeq" id="WP_006011806.1">
    <property type="nucleotide sequence ID" value="NZ_AUAV01000014.1"/>
</dbReference>
<dbReference type="PANTHER" id="PTHR33619">
    <property type="entry name" value="POLYSACCHARIDE EXPORT PROTEIN GFCE-RELATED"/>
    <property type="match status" value="1"/>
</dbReference>
<name>K7A101_9ALTE</name>
<gene>
    <name evidence="5" type="primary">wza</name>
    <name evidence="5" type="ORF">GPAL_2339</name>
</gene>
<dbReference type="EMBL" id="BAEQ01000042">
    <property type="protein sequence ID" value="GAC29200.1"/>
    <property type="molecule type" value="Genomic_DNA"/>
</dbReference>
<keyword evidence="1 2" id="KW-0732">Signal</keyword>
<proteinExistence type="predicted"/>
<dbReference type="PANTHER" id="PTHR33619:SF3">
    <property type="entry name" value="POLYSACCHARIDE EXPORT PROTEIN GFCE-RELATED"/>
    <property type="match status" value="1"/>
</dbReference>